<evidence type="ECO:0000256" key="4">
    <source>
        <dbReference type="SAM" id="MobiDB-lite"/>
    </source>
</evidence>
<organism evidence="5 6">
    <name type="scientific">Alteraurantiacibacter buctensis</name>
    <dbReference type="NCBI Taxonomy" id="1503981"/>
    <lineage>
        <taxon>Bacteria</taxon>
        <taxon>Pseudomonadati</taxon>
        <taxon>Pseudomonadota</taxon>
        <taxon>Alphaproteobacteria</taxon>
        <taxon>Sphingomonadales</taxon>
        <taxon>Erythrobacteraceae</taxon>
        <taxon>Alteraurantiacibacter</taxon>
    </lineage>
</organism>
<accession>A0A844Z0B6</accession>
<keyword evidence="5" id="KW-0675">Receptor</keyword>
<sequence>AAGAPPAGGPPAGGAAGGPPAAGAGGGAGRFPGGGFGMGRGGGDGAGRWFVNLQYTYELKNEVLIAPGIPVLDLLDRDGNQARHSANLRVGTFYKGFGVIWNGQYTGSSVLGGTGLAGSSDLLFNDYATLNFRAFADLGQQASLVEAVPFLKGTRIGFAMDNLFDTRQRVTDSAGNVPLRYQPFLIDPIGRSFEIEFRKVF</sequence>
<evidence type="ECO:0000313" key="6">
    <source>
        <dbReference type="Proteomes" id="UP000466966"/>
    </source>
</evidence>
<proteinExistence type="predicted"/>
<keyword evidence="3" id="KW-0998">Cell outer membrane</keyword>
<dbReference type="EMBL" id="WTYV01000005">
    <property type="protein sequence ID" value="MXO72696.1"/>
    <property type="molecule type" value="Genomic_DNA"/>
</dbReference>
<dbReference type="GO" id="GO:0009279">
    <property type="term" value="C:cell outer membrane"/>
    <property type="evidence" value="ECO:0007669"/>
    <property type="project" value="UniProtKB-SubCell"/>
</dbReference>
<dbReference type="SUPFAM" id="SSF56935">
    <property type="entry name" value="Porins"/>
    <property type="match status" value="1"/>
</dbReference>
<keyword evidence="6" id="KW-1185">Reference proteome</keyword>
<dbReference type="Gene3D" id="2.40.170.20">
    <property type="entry name" value="TonB-dependent receptor, beta-barrel domain"/>
    <property type="match status" value="1"/>
</dbReference>
<dbReference type="Proteomes" id="UP000466966">
    <property type="component" value="Unassembled WGS sequence"/>
</dbReference>
<evidence type="ECO:0000256" key="2">
    <source>
        <dbReference type="ARBA" id="ARBA00023136"/>
    </source>
</evidence>
<dbReference type="AlphaFoldDB" id="A0A844Z0B6"/>
<name>A0A844Z0B6_9SPHN</name>
<evidence type="ECO:0000256" key="1">
    <source>
        <dbReference type="ARBA" id="ARBA00004442"/>
    </source>
</evidence>
<dbReference type="InterPro" id="IPR036942">
    <property type="entry name" value="Beta-barrel_TonB_sf"/>
</dbReference>
<feature type="region of interest" description="Disordered" evidence="4">
    <location>
        <begin position="1"/>
        <end position="26"/>
    </location>
</feature>
<reference evidence="5 6" key="1">
    <citation type="submission" date="2019-12" db="EMBL/GenBank/DDBJ databases">
        <title>Genomic-based taxomic classification of the family Erythrobacteraceae.</title>
        <authorList>
            <person name="Xu L."/>
        </authorList>
    </citation>
    <scope>NUCLEOTIDE SEQUENCE [LARGE SCALE GENOMIC DNA]</scope>
    <source>
        <strain evidence="5 6">M0322</strain>
    </source>
</reference>
<evidence type="ECO:0000313" key="5">
    <source>
        <dbReference type="EMBL" id="MXO72696.1"/>
    </source>
</evidence>
<comment type="caution">
    <text evidence="5">The sequence shown here is derived from an EMBL/GenBank/DDBJ whole genome shotgun (WGS) entry which is preliminary data.</text>
</comment>
<feature type="non-terminal residue" evidence="5">
    <location>
        <position position="1"/>
    </location>
</feature>
<keyword evidence="2" id="KW-0472">Membrane</keyword>
<protein>
    <submittedName>
        <fullName evidence="5">TonB-dependent receptor</fullName>
    </submittedName>
</protein>
<evidence type="ECO:0000256" key="3">
    <source>
        <dbReference type="ARBA" id="ARBA00023237"/>
    </source>
</evidence>
<gene>
    <name evidence="5" type="ORF">GRI99_13770</name>
</gene>
<comment type="subcellular location">
    <subcellularLocation>
        <location evidence="1">Cell outer membrane</location>
    </subcellularLocation>
</comment>